<dbReference type="Pfam" id="PF02470">
    <property type="entry name" value="MlaD"/>
    <property type="match status" value="1"/>
</dbReference>
<feature type="domain" description="Mce/MlaD" evidence="3">
    <location>
        <begin position="41"/>
        <end position="110"/>
    </location>
</feature>
<dbReference type="PANTHER" id="PTHR36698">
    <property type="entry name" value="BLL5892 PROTEIN"/>
    <property type="match status" value="1"/>
</dbReference>
<reference evidence="4 5" key="1">
    <citation type="submission" date="2020-06" db="EMBL/GenBank/DDBJ databases">
        <title>Draft genome of Uliginosibacterium sp. IMCC34675.</title>
        <authorList>
            <person name="Song J."/>
        </authorList>
    </citation>
    <scope>NUCLEOTIDE SEQUENCE [LARGE SCALE GENOMIC DNA]</scope>
    <source>
        <strain evidence="4 5">IMCC34675</strain>
    </source>
</reference>
<sequence>MENRAYALMVGLFTLVLGAAALAGFWWFSGGAQDTTRYLIVSPKSVTGLNPQAAVRYRGVRVGKVIDVDLTDTREVNILVRVDSDIPITRGTRARIGTQGLTGQGFIQLDDDGSDPVPPKAMPGSGLPLIAMSTGGSLMENATEGAQEVMARLRRSSERVEKLLSEENVARIDQTLQNLAASSANLEKALSQTAGLAADLRRFSAPENAERLADTLDQLRGLSTKLGPAVEDFRNAAGKVAAAGTRIDKLGGDVQASLTAETLPRMNQLMLELQTNTQQLSRVLDDIERNPQLLLLGKRQQEAGPGEHAP</sequence>
<evidence type="ECO:0000313" key="5">
    <source>
        <dbReference type="Proteomes" id="UP000778523"/>
    </source>
</evidence>
<dbReference type="Proteomes" id="UP000778523">
    <property type="component" value="Unassembled WGS sequence"/>
</dbReference>
<organism evidence="4 5">
    <name type="scientific">Uliginosibacterium aquaticum</name>
    <dbReference type="NCBI Taxonomy" id="2731212"/>
    <lineage>
        <taxon>Bacteria</taxon>
        <taxon>Pseudomonadati</taxon>
        <taxon>Pseudomonadota</taxon>
        <taxon>Betaproteobacteria</taxon>
        <taxon>Rhodocyclales</taxon>
        <taxon>Zoogloeaceae</taxon>
        <taxon>Uliginosibacterium</taxon>
    </lineage>
</organism>
<evidence type="ECO:0000259" key="3">
    <source>
        <dbReference type="Pfam" id="PF02470"/>
    </source>
</evidence>
<evidence type="ECO:0000256" key="2">
    <source>
        <dbReference type="SAM" id="Phobius"/>
    </source>
</evidence>
<dbReference type="EMBL" id="JABCSC020000004">
    <property type="protein sequence ID" value="NSL56569.1"/>
    <property type="molecule type" value="Genomic_DNA"/>
</dbReference>
<feature type="transmembrane region" description="Helical" evidence="2">
    <location>
        <begin position="6"/>
        <end position="28"/>
    </location>
</feature>
<keyword evidence="5" id="KW-1185">Reference proteome</keyword>
<keyword evidence="2" id="KW-0812">Transmembrane</keyword>
<proteinExistence type="predicted"/>
<keyword evidence="2" id="KW-1133">Transmembrane helix</keyword>
<dbReference type="PANTHER" id="PTHR36698:SF2">
    <property type="entry name" value="MCE_MLAD DOMAIN-CONTAINING PROTEIN"/>
    <property type="match status" value="1"/>
</dbReference>
<keyword evidence="1" id="KW-0175">Coiled coil</keyword>
<name>A0ABX2IIC2_9RHOO</name>
<dbReference type="InterPro" id="IPR003399">
    <property type="entry name" value="Mce/MlaD"/>
</dbReference>
<gene>
    <name evidence="4" type="ORF">HJ583_016160</name>
</gene>
<evidence type="ECO:0000256" key="1">
    <source>
        <dbReference type="SAM" id="Coils"/>
    </source>
</evidence>
<accession>A0ABX2IIC2</accession>
<dbReference type="RefSeq" id="WP_170022881.1">
    <property type="nucleotide sequence ID" value="NZ_JABCSC020000004.1"/>
</dbReference>
<keyword evidence="2" id="KW-0472">Membrane</keyword>
<evidence type="ECO:0000313" key="4">
    <source>
        <dbReference type="EMBL" id="NSL56569.1"/>
    </source>
</evidence>
<feature type="coiled-coil region" evidence="1">
    <location>
        <begin position="146"/>
        <end position="192"/>
    </location>
</feature>
<comment type="caution">
    <text evidence="4">The sequence shown here is derived from an EMBL/GenBank/DDBJ whole genome shotgun (WGS) entry which is preliminary data.</text>
</comment>
<protein>
    <submittedName>
        <fullName evidence="4">MCE family protein</fullName>
    </submittedName>
</protein>